<evidence type="ECO:0000256" key="4">
    <source>
        <dbReference type="ARBA" id="ARBA00022695"/>
    </source>
</evidence>
<dbReference type="SUPFAM" id="SSF81301">
    <property type="entry name" value="Nucleotidyltransferase"/>
    <property type="match status" value="1"/>
</dbReference>
<evidence type="ECO:0000256" key="9">
    <source>
        <dbReference type="ARBA" id="ARBA00038276"/>
    </source>
</evidence>
<dbReference type="InterPro" id="IPR002934">
    <property type="entry name" value="Polymerase_NTP_transf_dom"/>
</dbReference>
<evidence type="ECO:0000256" key="3">
    <source>
        <dbReference type="ARBA" id="ARBA00022679"/>
    </source>
</evidence>
<dbReference type="GO" id="GO:0016779">
    <property type="term" value="F:nucleotidyltransferase activity"/>
    <property type="evidence" value="ECO:0007669"/>
    <property type="project" value="UniProtKB-KW"/>
</dbReference>
<gene>
    <name evidence="11" type="ORF">EPICR_10445</name>
</gene>
<keyword evidence="7" id="KW-0067">ATP-binding</keyword>
<dbReference type="CDD" id="cd05403">
    <property type="entry name" value="NT_KNTase_like"/>
    <property type="match status" value="1"/>
</dbReference>
<evidence type="ECO:0000256" key="2">
    <source>
        <dbReference type="ARBA" id="ARBA00022649"/>
    </source>
</evidence>
<dbReference type="GO" id="GO:0005524">
    <property type="term" value="F:ATP binding"/>
    <property type="evidence" value="ECO:0007669"/>
    <property type="project" value="UniProtKB-KW"/>
</dbReference>
<keyword evidence="4" id="KW-0548">Nucleotidyltransferase</keyword>
<dbReference type="Gene3D" id="3.30.460.10">
    <property type="entry name" value="Beta Polymerase, domain 2"/>
    <property type="match status" value="1"/>
</dbReference>
<comment type="similarity">
    <text evidence="9">Belongs to the MntA antitoxin family.</text>
</comment>
<dbReference type="EMBL" id="CAACVI010000001">
    <property type="protein sequence ID" value="VEN72943.1"/>
    <property type="molecule type" value="Genomic_DNA"/>
</dbReference>
<keyword evidence="6" id="KW-0547">Nucleotide-binding</keyword>
<dbReference type="AlphaFoldDB" id="A0A484HCE4"/>
<reference evidence="11" key="1">
    <citation type="submission" date="2019-01" db="EMBL/GenBank/DDBJ databases">
        <authorList>
            <consortium name="Genoscope - CEA"/>
            <person name="William W."/>
        </authorList>
    </citation>
    <scope>NUCLEOTIDE SEQUENCE</scope>
    <source>
        <strain evidence="11">CR-1</strain>
    </source>
</reference>
<evidence type="ECO:0000256" key="8">
    <source>
        <dbReference type="ARBA" id="ARBA00022842"/>
    </source>
</evidence>
<evidence type="ECO:0000256" key="5">
    <source>
        <dbReference type="ARBA" id="ARBA00022723"/>
    </source>
</evidence>
<keyword evidence="3 11" id="KW-0808">Transferase</keyword>
<comment type="cofactor">
    <cofactor evidence="1">
        <name>Mg(2+)</name>
        <dbReference type="ChEBI" id="CHEBI:18420"/>
    </cofactor>
</comment>
<evidence type="ECO:0000256" key="6">
    <source>
        <dbReference type="ARBA" id="ARBA00022741"/>
    </source>
</evidence>
<organism evidence="11">
    <name type="scientific">uncultured Desulfobacteraceae bacterium</name>
    <dbReference type="NCBI Taxonomy" id="218296"/>
    <lineage>
        <taxon>Bacteria</taxon>
        <taxon>Pseudomonadati</taxon>
        <taxon>Thermodesulfobacteriota</taxon>
        <taxon>Desulfobacteria</taxon>
        <taxon>Desulfobacterales</taxon>
        <taxon>Desulfobacteraceae</taxon>
        <taxon>environmental samples</taxon>
    </lineage>
</organism>
<name>A0A484HCE4_9BACT</name>
<dbReference type="PANTHER" id="PTHR33571:SF12">
    <property type="entry name" value="BSL3053 PROTEIN"/>
    <property type="match status" value="1"/>
</dbReference>
<feature type="domain" description="Polymerase nucleotidyl transferase" evidence="10">
    <location>
        <begin position="17"/>
        <end position="94"/>
    </location>
</feature>
<keyword evidence="8" id="KW-0460">Magnesium</keyword>
<evidence type="ECO:0000256" key="7">
    <source>
        <dbReference type="ARBA" id="ARBA00022840"/>
    </source>
</evidence>
<dbReference type="GO" id="GO:0046872">
    <property type="term" value="F:metal ion binding"/>
    <property type="evidence" value="ECO:0007669"/>
    <property type="project" value="UniProtKB-KW"/>
</dbReference>
<sequence>MGEIEAIRNRRNDIIEISRRRGATNIRVIGSTARGESGQSSDFDFLVDLEPGRSLLDHASLVLDLEKLLGRKVDIAVSSGLRQKVKERVLKEAVPL</sequence>
<keyword evidence="2" id="KW-1277">Toxin-antitoxin system</keyword>
<accession>A0A484HCE4</accession>
<dbReference type="Pfam" id="PF01909">
    <property type="entry name" value="NTP_transf_2"/>
    <property type="match status" value="1"/>
</dbReference>
<evidence type="ECO:0000313" key="11">
    <source>
        <dbReference type="EMBL" id="VEN72943.1"/>
    </source>
</evidence>
<proteinExistence type="inferred from homology"/>
<evidence type="ECO:0000259" key="10">
    <source>
        <dbReference type="Pfam" id="PF01909"/>
    </source>
</evidence>
<dbReference type="InterPro" id="IPR052038">
    <property type="entry name" value="Type-VII_TA_antitoxin"/>
</dbReference>
<protein>
    <submittedName>
        <fullName evidence="11">Putative nucleotidyltransferase</fullName>
    </submittedName>
</protein>
<dbReference type="InterPro" id="IPR043519">
    <property type="entry name" value="NT_sf"/>
</dbReference>
<keyword evidence="5" id="KW-0479">Metal-binding</keyword>
<dbReference type="PANTHER" id="PTHR33571">
    <property type="entry name" value="SSL8005 PROTEIN"/>
    <property type="match status" value="1"/>
</dbReference>
<evidence type="ECO:0000256" key="1">
    <source>
        <dbReference type="ARBA" id="ARBA00001946"/>
    </source>
</evidence>